<gene>
    <name evidence="1" type="ORF">EZS28_014184</name>
</gene>
<protein>
    <submittedName>
        <fullName evidence="1">Uncharacterized protein</fullName>
    </submittedName>
</protein>
<accession>A0A5J4W6I3</accession>
<comment type="caution">
    <text evidence="1">The sequence shown here is derived from an EMBL/GenBank/DDBJ whole genome shotgun (WGS) entry which is preliminary data.</text>
</comment>
<evidence type="ECO:0000313" key="1">
    <source>
        <dbReference type="EMBL" id="KAA6390292.1"/>
    </source>
</evidence>
<sequence>MPVRIEQQEYTAMCLLKDIYDKSLAVEVAVSRVLNKYDCEFQGTYILDNYKNPTSNEEPNASPLDPKEPDSHIDEVIIKHDGKLASSSQPIYTITNVFNQIQLIAPFDYGGRAYNTFYIVDDETCRVCVFNLFFETKGQATGTQEIGRISDAILPIDGQSIVFPAYFYRNAGGYINWLASQKKIISVIGKGVSWMNDKVIQPIMPITNALLSSLGPTGSMVAKGISAGSSAVDAISEALAPQSAVPYVMPIAFTVSIPLDDLLIFSAFSEYINSLFGDLKIKFKINPSAFIFCQVDPVISLAKFYTICKDELMSSSQDKLKNIDLFFHNWSLTFQYTNMFTQIGCTADLVTGVRAEELTPSGLKNLVCDVKPVTVSVRNYIITAVTANMCGYKASDTCLNRCLIFPKDPRCTTCFENPCYQNMQLSNLGRNFADFLLIALNQQFFTMQLQTNNLNNIFEATDEYEDSPATPRGTATRKYNQNTDITSFFIALQCERNSNGALTFDGLDIQNQNTSFELRGQPLYQGAVDTYYYYVNTNGKHQPPPILCTVHDTFWIFSPNNGVSCNYDTSHSFDEVIGQVTA</sequence>
<organism evidence="1 2">
    <name type="scientific">Streblomastix strix</name>
    <dbReference type="NCBI Taxonomy" id="222440"/>
    <lineage>
        <taxon>Eukaryota</taxon>
        <taxon>Metamonada</taxon>
        <taxon>Preaxostyla</taxon>
        <taxon>Oxymonadida</taxon>
        <taxon>Streblomastigidae</taxon>
        <taxon>Streblomastix</taxon>
    </lineage>
</organism>
<name>A0A5J4W6I3_9EUKA</name>
<dbReference type="AlphaFoldDB" id="A0A5J4W6I3"/>
<dbReference type="EMBL" id="SNRW01003271">
    <property type="protein sequence ID" value="KAA6390292.1"/>
    <property type="molecule type" value="Genomic_DNA"/>
</dbReference>
<dbReference type="Proteomes" id="UP000324800">
    <property type="component" value="Unassembled WGS sequence"/>
</dbReference>
<reference evidence="1 2" key="1">
    <citation type="submission" date="2019-03" db="EMBL/GenBank/DDBJ databases">
        <title>Single cell metagenomics reveals metabolic interactions within the superorganism composed of flagellate Streblomastix strix and complex community of Bacteroidetes bacteria on its surface.</title>
        <authorList>
            <person name="Treitli S.C."/>
            <person name="Kolisko M."/>
            <person name="Husnik F."/>
            <person name="Keeling P."/>
            <person name="Hampl V."/>
        </authorList>
    </citation>
    <scope>NUCLEOTIDE SEQUENCE [LARGE SCALE GENOMIC DNA]</scope>
    <source>
        <strain evidence="1">ST1C</strain>
    </source>
</reference>
<evidence type="ECO:0000313" key="2">
    <source>
        <dbReference type="Proteomes" id="UP000324800"/>
    </source>
</evidence>
<dbReference type="OrthoDB" id="10500762at2759"/>
<proteinExistence type="predicted"/>